<name>A0AA37W4B1_9GAMM</name>
<reference evidence="1" key="2">
    <citation type="submission" date="2023-01" db="EMBL/GenBank/DDBJ databases">
        <title>Draft genome sequence of Litoribrevibacter albus strain NBRC 110071.</title>
        <authorList>
            <person name="Sun Q."/>
            <person name="Mori K."/>
        </authorList>
    </citation>
    <scope>NUCLEOTIDE SEQUENCE</scope>
    <source>
        <strain evidence="1">NBRC 110071</strain>
    </source>
</reference>
<keyword evidence="2" id="KW-1185">Reference proteome</keyword>
<dbReference type="EMBL" id="BSNM01000002">
    <property type="protein sequence ID" value="GLQ29605.1"/>
    <property type="molecule type" value="Genomic_DNA"/>
</dbReference>
<proteinExistence type="predicted"/>
<comment type="caution">
    <text evidence="1">The sequence shown here is derived from an EMBL/GenBank/DDBJ whole genome shotgun (WGS) entry which is preliminary data.</text>
</comment>
<dbReference type="AlphaFoldDB" id="A0AA37W4B1"/>
<protein>
    <submittedName>
        <fullName evidence="1">Uncharacterized protein</fullName>
    </submittedName>
</protein>
<dbReference type="RefSeq" id="WP_284377448.1">
    <property type="nucleotide sequence ID" value="NZ_BSNM01000002.1"/>
</dbReference>
<evidence type="ECO:0000313" key="1">
    <source>
        <dbReference type="EMBL" id="GLQ29605.1"/>
    </source>
</evidence>
<evidence type="ECO:0000313" key="2">
    <source>
        <dbReference type="Proteomes" id="UP001161389"/>
    </source>
</evidence>
<accession>A0AA37W4B1</accession>
<sequence>MKTTIKTSHSEIIFNIEVDDFNSFESLNALADVYLDLTHQIDENLSKHNVKVEYGTLTYSIDVITPEGLVDEETVFSKFVGNSTLEAKAVNFISNANMWCRANEANIWQDDENPLAENAAYLLCLHDLKYIPLYIELLLQNDLDHEVYQNDHIAALIEKHGICRNIVTLLAHRVGGACGQWGMDQVGQYQDQLLEYFEEHSEHRSLFLATGVKSVFDQYMGYQLWFEPIRVLANVIQDEKERADWLNEQQEHAEVHFGSIDFD</sequence>
<gene>
    <name evidence="1" type="ORF">GCM10007876_00830</name>
</gene>
<organism evidence="1 2">
    <name type="scientific">Litoribrevibacter albus</name>
    <dbReference type="NCBI Taxonomy" id="1473156"/>
    <lineage>
        <taxon>Bacteria</taxon>
        <taxon>Pseudomonadati</taxon>
        <taxon>Pseudomonadota</taxon>
        <taxon>Gammaproteobacteria</taxon>
        <taxon>Oceanospirillales</taxon>
        <taxon>Oceanospirillaceae</taxon>
        <taxon>Litoribrevibacter</taxon>
    </lineage>
</organism>
<dbReference type="Proteomes" id="UP001161389">
    <property type="component" value="Unassembled WGS sequence"/>
</dbReference>
<reference evidence="1" key="1">
    <citation type="journal article" date="2014" name="Int. J. Syst. Evol. Microbiol.">
        <title>Complete genome sequence of Corynebacterium casei LMG S-19264T (=DSM 44701T), isolated from a smear-ripened cheese.</title>
        <authorList>
            <consortium name="US DOE Joint Genome Institute (JGI-PGF)"/>
            <person name="Walter F."/>
            <person name="Albersmeier A."/>
            <person name="Kalinowski J."/>
            <person name="Ruckert C."/>
        </authorList>
    </citation>
    <scope>NUCLEOTIDE SEQUENCE</scope>
    <source>
        <strain evidence="1">NBRC 110071</strain>
    </source>
</reference>